<protein>
    <recommendedName>
        <fullName evidence="3">DUF3489 domain-containing protein</fullName>
    </recommendedName>
</protein>
<name>T0IX73_9SPHN</name>
<comment type="caution">
    <text evidence="1">The sequence shown here is derived from an EMBL/GenBank/DDBJ whole genome shotgun (WGS) entry which is preliminary data.</text>
</comment>
<organism evidence="1 2">
    <name type="scientific">Sphingobium ummariense RL-3</name>
    <dbReference type="NCBI Taxonomy" id="1346791"/>
    <lineage>
        <taxon>Bacteria</taxon>
        <taxon>Pseudomonadati</taxon>
        <taxon>Pseudomonadota</taxon>
        <taxon>Alphaproteobacteria</taxon>
        <taxon>Sphingomonadales</taxon>
        <taxon>Sphingomonadaceae</taxon>
        <taxon>Sphingobium</taxon>
    </lineage>
</organism>
<sequence length="149" mass="15579">MPASASHPARAAKAIGALLRRGYVEERETNDAAQLHRSDGDVRYGLYVTPAGLAAIGVEPDAPVVDVEPPAAADAPSSPVPVARRETKAGMLLALLRREGGATLPELISATGWLPHTVRAALTGLRKKGHAVERGKRDEVTCYSIAAVA</sequence>
<dbReference type="RefSeq" id="WP_021319616.1">
    <property type="nucleotide sequence ID" value="NZ_AUWY01000121.1"/>
</dbReference>
<gene>
    <name evidence="1" type="ORF">M529_20120</name>
</gene>
<evidence type="ECO:0000313" key="2">
    <source>
        <dbReference type="Proteomes" id="UP000015523"/>
    </source>
</evidence>
<evidence type="ECO:0008006" key="3">
    <source>
        <dbReference type="Google" id="ProtNLM"/>
    </source>
</evidence>
<evidence type="ECO:0000313" key="1">
    <source>
        <dbReference type="EMBL" id="EQB30371.1"/>
    </source>
</evidence>
<dbReference type="AlphaFoldDB" id="T0IX73"/>
<dbReference type="PATRIC" id="fig|1346791.3.peg.3886"/>
<dbReference type="eggNOG" id="ENOG5033BTU">
    <property type="taxonomic scope" value="Bacteria"/>
</dbReference>
<dbReference type="InterPro" id="IPR021880">
    <property type="entry name" value="DUF3489"/>
</dbReference>
<reference evidence="1 2" key="1">
    <citation type="journal article" date="2013" name="Genome Announc.">
        <title>Draft Genome Sequence of Sphingobium ummariense Strain RL-3, a Hexachlorocyclohexane-Degrading Bacterium.</title>
        <authorList>
            <person name="Kohli P."/>
            <person name="Dua A."/>
            <person name="Sangwan N."/>
            <person name="Oldach P."/>
            <person name="Khurana J.P."/>
            <person name="Lal R."/>
        </authorList>
    </citation>
    <scope>NUCLEOTIDE SEQUENCE [LARGE SCALE GENOMIC DNA]</scope>
    <source>
        <strain evidence="1 2">RL-3</strain>
    </source>
</reference>
<accession>T0IX73</accession>
<dbReference type="Pfam" id="PF11994">
    <property type="entry name" value="DUF3489"/>
    <property type="match status" value="1"/>
</dbReference>
<proteinExistence type="predicted"/>
<keyword evidence="2" id="KW-1185">Reference proteome</keyword>
<dbReference type="InterPro" id="IPR036390">
    <property type="entry name" value="WH_DNA-bd_sf"/>
</dbReference>
<dbReference type="Proteomes" id="UP000015523">
    <property type="component" value="Unassembled WGS sequence"/>
</dbReference>
<dbReference type="EMBL" id="AUWY01000121">
    <property type="protein sequence ID" value="EQB30371.1"/>
    <property type="molecule type" value="Genomic_DNA"/>
</dbReference>
<dbReference type="STRING" id="1346791.M529_20120"/>
<dbReference type="SUPFAM" id="SSF46785">
    <property type="entry name" value="Winged helix' DNA-binding domain"/>
    <property type="match status" value="1"/>
</dbReference>